<dbReference type="GO" id="GO:0005634">
    <property type="term" value="C:nucleus"/>
    <property type="evidence" value="ECO:0007669"/>
    <property type="project" value="UniProtKB-SubCell"/>
</dbReference>
<dbReference type="GO" id="GO:0070507">
    <property type="term" value="P:regulation of microtubule cytoskeleton organization"/>
    <property type="evidence" value="ECO:0007669"/>
    <property type="project" value="TreeGrafter"/>
</dbReference>
<dbReference type="Gene3D" id="6.10.140.1300">
    <property type="match status" value="1"/>
</dbReference>
<feature type="region of interest" description="Disordered" evidence="5">
    <location>
        <begin position="127"/>
        <end position="164"/>
    </location>
</feature>
<protein>
    <submittedName>
        <fullName evidence="6">CDKA2 protein</fullName>
    </submittedName>
</protein>
<gene>
    <name evidence="6" type="primary">Cdk2ap2</name>
    <name evidence="6" type="ORF">GTO96_0003776</name>
</gene>
<dbReference type="Pfam" id="PF09806">
    <property type="entry name" value="CDK2AP"/>
    <property type="match status" value="1"/>
</dbReference>
<keyword evidence="4" id="KW-0539">Nucleus</keyword>
<organism evidence="6 7">
    <name type="scientific">Polypterus senegalus</name>
    <name type="common">Senegal bichir</name>
    <dbReference type="NCBI Taxonomy" id="55291"/>
    <lineage>
        <taxon>Eukaryota</taxon>
        <taxon>Metazoa</taxon>
        <taxon>Chordata</taxon>
        <taxon>Craniata</taxon>
        <taxon>Vertebrata</taxon>
        <taxon>Euteleostomi</taxon>
        <taxon>Actinopterygii</taxon>
        <taxon>Polypteriformes</taxon>
        <taxon>Polypteridae</taxon>
        <taxon>Polypterus</taxon>
    </lineage>
</organism>
<feature type="non-terminal residue" evidence="6">
    <location>
        <position position="1"/>
    </location>
</feature>
<evidence type="ECO:0000256" key="5">
    <source>
        <dbReference type="SAM" id="MobiDB-lite"/>
    </source>
</evidence>
<reference evidence="6 7" key="1">
    <citation type="journal article" date="2021" name="Cell">
        <title>Tracing the genetic footprints of vertebrate landing in non-teleost ray-finned fishes.</title>
        <authorList>
            <person name="Bi X."/>
            <person name="Wang K."/>
            <person name="Yang L."/>
            <person name="Pan H."/>
            <person name="Jiang H."/>
            <person name="Wei Q."/>
            <person name="Fang M."/>
            <person name="Yu H."/>
            <person name="Zhu C."/>
            <person name="Cai Y."/>
            <person name="He Y."/>
            <person name="Gan X."/>
            <person name="Zeng H."/>
            <person name="Yu D."/>
            <person name="Zhu Y."/>
            <person name="Jiang H."/>
            <person name="Qiu Q."/>
            <person name="Yang H."/>
            <person name="Zhang Y.E."/>
            <person name="Wang W."/>
            <person name="Zhu M."/>
            <person name="He S."/>
            <person name="Zhang G."/>
        </authorList>
    </citation>
    <scope>NUCLEOTIDE SEQUENCE [LARGE SCALE GENOMIC DNA]</scope>
    <source>
        <strain evidence="6">Bchr_013</strain>
    </source>
</reference>
<feature type="region of interest" description="Disordered" evidence="5">
    <location>
        <begin position="34"/>
        <end position="70"/>
    </location>
</feature>
<dbReference type="AlphaFoldDB" id="A0A8X7X9D1"/>
<dbReference type="GO" id="GO:0005874">
    <property type="term" value="C:microtubule"/>
    <property type="evidence" value="ECO:0007669"/>
    <property type="project" value="TreeGrafter"/>
</dbReference>
<dbReference type="PANTHER" id="PTHR22607:SF4">
    <property type="entry name" value="CYCLIN-DEPENDENT KINASE 2-ASSOCIATED PROTEIN 2"/>
    <property type="match status" value="1"/>
</dbReference>
<evidence type="ECO:0000256" key="1">
    <source>
        <dbReference type="ARBA" id="ARBA00004123"/>
    </source>
</evidence>
<dbReference type="GO" id="GO:0005737">
    <property type="term" value="C:cytoplasm"/>
    <property type="evidence" value="ECO:0007669"/>
    <property type="project" value="TreeGrafter"/>
</dbReference>
<feature type="non-terminal residue" evidence="6">
    <location>
        <position position="218"/>
    </location>
</feature>
<accession>A0A8X7X9D1</accession>
<dbReference type="InterPro" id="IPR017266">
    <property type="entry name" value="DOC_1/2"/>
</dbReference>
<dbReference type="GO" id="GO:2000134">
    <property type="term" value="P:negative regulation of G1/S transition of mitotic cell cycle"/>
    <property type="evidence" value="ECO:0007669"/>
    <property type="project" value="TreeGrafter"/>
</dbReference>
<sequence length="218" mass="23473">MWRVAGAATQPGRLEGQGGGVYILWATRGQPSWIRGGPREESEEAQAHWGPWPPPGGSPSFRGPGNDLLPPQLGRWRRIPPGTPGVLPSALLTLLPHKKVSSEGETGAHPGENKRARLPTVWELESGVGAGQGSCGERKDGTWTERKKTGGKSMKPPGSQGSQSTYADLLAVMEEMGKEIRPTYAGSKSAMERLKRGIIHARALVRECLAETERNART</sequence>
<dbReference type="EMBL" id="JAATIS010003638">
    <property type="protein sequence ID" value="KAG2463594.1"/>
    <property type="molecule type" value="Genomic_DNA"/>
</dbReference>
<evidence type="ECO:0000256" key="3">
    <source>
        <dbReference type="ARBA" id="ARBA00022553"/>
    </source>
</evidence>
<evidence type="ECO:0000256" key="4">
    <source>
        <dbReference type="ARBA" id="ARBA00023242"/>
    </source>
</evidence>
<evidence type="ECO:0000313" key="7">
    <source>
        <dbReference type="Proteomes" id="UP000886611"/>
    </source>
</evidence>
<proteinExistence type="inferred from homology"/>
<dbReference type="Proteomes" id="UP000886611">
    <property type="component" value="Unassembled WGS sequence"/>
</dbReference>
<keyword evidence="7" id="KW-1185">Reference proteome</keyword>
<name>A0A8X7X9D1_POLSE</name>
<comment type="subcellular location">
    <subcellularLocation>
        <location evidence="1">Nucleus</location>
    </subcellularLocation>
</comment>
<dbReference type="PANTHER" id="PTHR22607">
    <property type="entry name" value="DELETED IN ORAL CANCER 1/CDK2-ASSOCIATED PROTEIN 1"/>
    <property type="match status" value="1"/>
</dbReference>
<comment type="similarity">
    <text evidence="2">Belongs to the CDK2AP family.</text>
</comment>
<feature type="compositionally biased region" description="Basic and acidic residues" evidence="5">
    <location>
        <begin position="136"/>
        <end position="148"/>
    </location>
</feature>
<comment type="caution">
    <text evidence="6">The sequence shown here is derived from an EMBL/GenBank/DDBJ whole genome shotgun (WGS) entry which is preliminary data.</text>
</comment>
<keyword evidence="3" id="KW-0597">Phosphoprotein</keyword>
<evidence type="ECO:0000256" key="2">
    <source>
        <dbReference type="ARBA" id="ARBA00008485"/>
    </source>
</evidence>
<evidence type="ECO:0000313" key="6">
    <source>
        <dbReference type="EMBL" id="KAG2463594.1"/>
    </source>
</evidence>